<evidence type="ECO:0000313" key="2">
    <source>
        <dbReference type="Proteomes" id="UP000565579"/>
    </source>
</evidence>
<gene>
    <name evidence="1" type="ORF">HD593_003367</name>
</gene>
<sequence>MSFTITDGRIAVLDQFTAPRRATTPGAAP</sequence>
<reference evidence="1 2" key="1">
    <citation type="submission" date="2020-08" db="EMBL/GenBank/DDBJ databases">
        <title>Sequencing the genomes of 1000 actinobacteria strains.</title>
        <authorList>
            <person name="Klenk H.-P."/>
        </authorList>
    </citation>
    <scope>NUCLEOTIDE SEQUENCE [LARGE SCALE GENOMIC DNA]</scope>
    <source>
        <strain evidence="1 2">DSM 43768</strain>
    </source>
</reference>
<comment type="caution">
    <text evidence="1">The sequence shown here is derived from an EMBL/GenBank/DDBJ whole genome shotgun (WGS) entry which is preliminary data.</text>
</comment>
<dbReference type="EMBL" id="JACHMI010000001">
    <property type="protein sequence ID" value="MBB6548572.1"/>
    <property type="molecule type" value="Genomic_DNA"/>
</dbReference>
<organism evidence="1 2">
    <name type="scientific">Nonomuraea rubra</name>
    <dbReference type="NCBI Taxonomy" id="46180"/>
    <lineage>
        <taxon>Bacteria</taxon>
        <taxon>Bacillati</taxon>
        <taxon>Actinomycetota</taxon>
        <taxon>Actinomycetes</taxon>
        <taxon>Streptosporangiales</taxon>
        <taxon>Streptosporangiaceae</taxon>
        <taxon>Nonomuraea</taxon>
    </lineage>
</organism>
<evidence type="ECO:0000313" key="1">
    <source>
        <dbReference type="EMBL" id="MBB6548572.1"/>
    </source>
</evidence>
<dbReference type="AlphaFoldDB" id="A0A7X0NS74"/>
<accession>A0A7X0NS74</accession>
<keyword evidence="2" id="KW-1185">Reference proteome</keyword>
<protein>
    <submittedName>
        <fullName evidence="1">Uncharacterized protein</fullName>
    </submittedName>
</protein>
<name>A0A7X0NS74_9ACTN</name>
<proteinExistence type="predicted"/>
<dbReference type="Proteomes" id="UP000565579">
    <property type="component" value="Unassembled WGS sequence"/>
</dbReference>